<dbReference type="AlphaFoldDB" id="A0A2I0TGX4"/>
<evidence type="ECO:0000313" key="2">
    <source>
        <dbReference type="EMBL" id="PKU33045.1"/>
    </source>
</evidence>
<reference evidence="3" key="1">
    <citation type="submission" date="2017-11" db="EMBL/GenBank/DDBJ databases">
        <authorList>
            <person name="Lima N.C."/>
            <person name="Parody-Merino A.M."/>
            <person name="Battley P.F."/>
            <person name="Fidler A.E."/>
            <person name="Prosdocimi F."/>
        </authorList>
    </citation>
    <scope>NUCLEOTIDE SEQUENCE [LARGE SCALE GENOMIC DNA]</scope>
</reference>
<accession>A0A2I0TGX4</accession>
<feature type="region of interest" description="Disordered" evidence="1">
    <location>
        <begin position="32"/>
        <end position="67"/>
    </location>
</feature>
<evidence type="ECO:0000256" key="1">
    <source>
        <dbReference type="SAM" id="MobiDB-lite"/>
    </source>
</evidence>
<sequence length="123" mass="14350">METVSKLETQPSTITVAPVVKKKQWKQRLTQLLREEEEAPPKRESRKKNQKMTQEMQKDYNCPPGKWTTAEEGVHHLRELAVVEVVYRDLGNNQAAKDLDDAQFTRSMWQNVVRNTRNLVAMD</sequence>
<name>A0A2I0TGX4_LIMLA</name>
<protein>
    <submittedName>
        <fullName evidence="2">Protein largen</fullName>
    </submittedName>
</protein>
<dbReference type="EMBL" id="KZ510524">
    <property type="protein sequence ID" value="PKU33045.1"/>
    <property type="molecule type" value="Genomic_DNA"/>
</dbReference>
<proteinExistence type="predicted"/>
<gene>
    <name evidence="2" type="ORF">llap_16654</name>
</gene>
<dbReference type="Proteomes" id="UP000233556">
    <property type="component" value="Unassembled WGS sequence"/>
</dbReference>
<evidence type="ECO:0000313" key="3">
    <source>
        <dbReference type="Proteomes" id="UP000233556"/>
    </source>
</evidence>
<reference evidence="3" key="2">
    <citation type="submission" date="2017-12" db="EMBL/GenBank/DDBJ databases">
        <title>Genome sequence of the Bar-tailed Godwit (Limosa lapponica baueri).</title>
        <authorList>
            <person name="Lima N.C.B."/>
            <person name="Parody-Merino A.M."/>
            <person name="Battley P.F."/>
            <person name="Fidler A.E."/>
            <person name="Prosdocimi F."/>
        </authorList>
    </citation>
    <scope>NUCLEOTIDE SEQUENCE [LARGE SCALE GENOMIC DNA]</scope>
</reference>
<organism evidence="2 3">
    <name type="scientific">Limosa lapponica baueri</name>
    <dbReference type="NCBI Taxonomy" id="1758121"/>
    <lineage>
        <taxon>Eukaryota</taxon>
        <taxon>Metazoa</taxon>
        <taxon>Chordata</taxon>
        <taxon>Craniata</taxon>
        <taxon>Vertebrata</taxon>
        <taxon>Euteleostomi</taxon>
        <taxon>Archelosauria</taxon>
        <taxon>Archosauria</taxon>
        <taxon>Dinosauria</taxon>
        <taxon>Saurischia</taxon>
        <taxon>Theropoda</taxon>
        <taxon>Coelurosauria</taxon>
        <taxon>Aves</taxon>
        <taxon>Neognathae</taxon>
        <taxon>Neoaves</taxon>
        <taxon>Charadriiformes</taxon>
        <taxon>Scolopacidae</taxon>
        <taxon>Limosa</taxon>
    </lineage>
</organism>
<keyword evidence="3" id="KW-1185">Reference proteome</keyword>